<comment type="caution">
    <text evidence="2">The sequence shown here is derived from an EMBL/GenBank/DDBJ whole genome shotgun (WGS) entry which is preliminary data.</text>
</comment>
<evidence type="ECO:0000313" key="3">
    <source>
        <dbReference type="Proteomes" id="UP001161325"/>
    </source>
</evidence>
<gene>
    <name evidence="2" type="ORF">rosag_10950</name>
</gene>
<keyword evidence="3" id="KW-1185">Reference proteome</keyword>
<dbReference type="AlphaFoldDB" id="A0AA37V212"/>
<dbReference type="Proteomes" id="UP001161325">
    <property type="component" value="Unassembled WGS sequence"/>
</dbReference>
<feature type="compositionally biased region" description="Gly residues" evidence="1">
    <location>
        <begin position="1"/>
        <end position="24"/>
    </location>
</feature>
<organism evidence="2 3">
    <name type="scientific">Roseisolibacter agri</name>
    <dbReference type="NCBI Taxonomy" id="2014610"/>
    <lineage>
        <taxon>Bacteria</taxon>
        <taxon>Pseudomonadati</taxon>
        <taxon>Gemmatimonadota</taxon>
        <taxon>Gemmatimonadia</taxon>
        <taxon>Gemmatimonadales</taxon>
        <taxon>Gemmatimonadaceae</taxon>
        <taxon>Roseisolibacter</taxon>
    </lineage>
</organism>
<reference evidence="2" key="1">
    <citation type="submission" date="2022-08" db="EMBL/GenBank/DDBJ databases">
        <title>Draft genome sequencing of Roseisolibacter agri AW1220.</title>
        <authorList>
            <person name="Tobiishi Y."/>
            <person name="Tonouchi A."/>
        </authorList>
    </citation>
    <scope>NUCLEOTIDE SEQUENCE</scope>
    <source>
        <strain evidence="2">AW1220</strain>
    </source>
</reference>
<protein>
    <submittedName>
        <fullName evidence="2">Uncharacterized protein</fullName>
    </submittedName>
</protein>
<name>A0AA37V212_9BACT</name>
<evidence type="ECO:0000313" key="2">
    <source>
        <dbReference type="EMBL" id="GLC24582.1"/>
    </source>
</evidence>
<feature type="region of interest" description="Disordered" evidence="1">
    <location>
        <begin position="1"/>
        <end position="76"/>
    </location>
</feature>
<dbReference type="EMBL" id="BRXS01000002">
    <property type="protein sequence ID" value="GLC24582.1"/>
    <property type="molecule type" value="Genomic_DNA"/>
</dbReference>
<proteinExistence type="predicted"/>
<sequence length="76" mass="7164">MVADGAGVGVAPAGGRGDGAGASVGAGARPAQAPSAITVRTRNGGRGTRAFPATGGAETVPPREPERAGRNVATGL</sequence>
<accession>A0AA37V212</accession>
<evidence type="ECO:0000256" key="1">
    <source>
        <dbReference type="SAM" id="MobiDB-lite"/>
    </source>
</evidence>